<organism evidence="3">
    <name type="scientific">Opuntia streptacantha</name>
    <name type="common">Prickly pear cactus</name>
    <name type="synonym">Opuntia cardona</name>
    <dbReference type="NCBI Taxonomy" id="393608"/>
    <lineage>
        <taxon>Eukaryota</taxon>
        <taxon>Viridiplantae</taxon>
        <taxon>Streptophyta</taxon>
        <taxon>Embryophyta</taxon>
        <taxon>Tracheophyta</taxon>
        <taxon>Spermatophyta</taxon>
        <taxon>Magnoliopsida</taxon>
        <taxon>eudicotyledons</taxon>
        <taxon>Gunneridae</taxon>
        <taxon>Pentapetalae</taxon>
        <taxon>Caryophyllales</taxon>
        <taxon>Cactineae</taxon>
        <taxon>Cactaceae</taxon>
        <taxon>Opuntioideae</taxon>
        <taxon>Opuntia</taxon>
    </lineage>
</organism>
<comment type="similarity">
    <text evidence="1">Belongs to the LOR family.</text>
</comment>
<dbReference type="EMBL" id="GISG01265348">
    <property type="protein sequence ID" value="MBA4674944.1"/>
    <property type="molecule type" value="Transcribed_RNA"/>
</dbReference>
<dbReference type="InterPro" id="IPR007612">
    <property type="entry name" value="LOR"/>
</dbReference>
<evidence type="ECO:0000256" key="2">
    <source>
        <dbReference type="SAM" id="Phobius"/>
    </source>
</evidence>
<evidence type="ECO:0000256" key="1">
    <source>
        <dbReference type="ARBA" id="ARBA00005437"/>
    </source>
</evidence>
<dbReference type="AlphaFoldDB" id="A0A7C9FE30"/>
<dbReference type="InterPro" id="IPR038595">
    <property type="entry name" value="LOR_sf"/>
</dbReference>
<reference evidence="3" key="1">
    <citation type="journal article" date="2013" name="J. Plant Res.">
        <title>Effect of fungi and light on seed germination of three Opuntia species from semiarid lands of central Mexico.</title>
        <authorList>
            <person name="Delgado-Sanchez P."/>
            <person name="Jimenez-Bremont J.F."/>
            <person name="Guerrero-Gonzalez Mde L."/>
            <person name="Flores J."/>
        </authorList>
    </citation>
    <scope>NUCLEOTIDE SEQUENCE</scope>
    <source>
        <tissue evidence="3">Cladode</tissue>
    </source>
</reference>
<keyword evidence="2" id="KW-0812">Transmembrane</keyword>
<dbReference type="SUPFAM" id="SSF54518">
    <property type="entry name" value="Tubby C-terminal domain-like"/>
    <property type="match status" value="1"/>
</dbReference>
<proteinExistence type="inferred from homology"/>
<dbReference type="Pfam" id="PF04525">
    <property type="entry name" value="LOR"/>
    <property type="match status" value="1"/>
</dbReference>
<dbReference type="Gene3D" id="2.40.160.200">
    <property type="entry name" value="LURP1-related"/>
    <property type="match status" value="1"/>
</dbReference>
<evidence type="ECO:0000313" key="3">
    <source>
        <dbReference type="EMBL" id="MBA4674944.1"/>
    </source>
</evidence>
<keyword evidence="2" id="KW-0472">Membrane</keyword>
<reference evidence="3" key="2">
    <citation type="submission" date="2020-07" db="EMBL/GenBank/DDBJ databases">
        <authorList>
            <person name="Vera ALvarez R."/>
            <person name="Arias-Moreno D.M."/>
            <person name="Jimenez-Jacinto V."/>
            <person name="Jimenez-Bremont J.F."/>
            <person name="Swaminathan K."/>
            <person name="Moose S.P."/>
            <person name="Guerrero-Gonzalez M.L."/>
            <person name="Marino-Ramirez L."/>
            <person name="Landsman D."/>
            <person name="Rodriguez-Kessler M."/>
            <person name="Delgado-Sanchez P."/>
        </authorList>
    </citation>
    <scope>NUCLEOTIDE SEQUENCE</scope>
    <source>
        <tissue evidence="3">Cladode</tissue>
    </source>
</reference>
<sequence>MSTRVFLRFPSISSSRKPAIVSSSPTPMTILSTSANPIITLLSLLSPRHPSRALFDSSGNPIIFIFRDNLGSWKAFKEDGRSEELLFRAEQTLNTSTKIEFNIVLVREDGEDIALTMRGCPYWRSCTIYQDKTIVAQTNLMHKFGLKKIFSRRNKSIVTFFPGFSNYNLIAALVLIFLDGR</sequence>
<protein>
    <submittedName>
        <fullName evidence="3">Uncharacterized protein</fullName>
    </submittedName>
</protein>
<dbReference type="InterPro" id="IPR025659">
    <property type="entry name" value="Tubby-like_C"/>
</dbReference>
<dbReference type="PANTHER" id="PTHR31087:SF85">
    <property type="entry name" value="PROTEIN LURP-ONE-RELATED 7"/>
    <property type="match status" value="1"/>
</dbReference>
<name>A0A7C9FE30_OPUST</name>
<dbReference type="PANTHER" id="PTHR31087">
    <property type="match status" value="1"/>
</dbReference>
<keyword evidence="2" id="KW-1133">Transmembrane helix</keyword>
<accession>A0A7C9FE30</accession>
<feature type="transmembrane region" description="Helical" evidence="2">
    <location>
        <begin position="157"/>
        <end position="178"/>
    </location>
</feature>